<dbReference type="Proteomes" id="UP000310708">
    <property type="component" value="Unassembled WGS sequence"/>
</dbReference>
<evidence type="ECO:0000256" key="9">
    <source>
        <dbReference type="SAM" id="MobiDB-lite"/>
    </source>
</evidence>
<dbReference type="PANTHER" id="PTHR21231:SF7">
    <property type="entry name" value="GPN-LOOP GTPASE 3"/>
    <property type="match status" value="1"/>
</dbReference>
<evidence type="ECO:0000256" key="6">
    <source>
        <dbReference type="ARBA" id="ARBA00054449"/>
    </source>
</evidence>
<proteinExistence type="inferred from homology"/>
<keyword evidence="4 8" id="KW-0378">Hydrolase</keyword>
<dbReference type="InterPro" id="IPR004130">
    <property type="entry name" value="Gpn"/>
</dbReference>
<comment type="function">
    <text evidence="6 8">Small GTPase required for proper nuclear import of RNA polymerase II and III (RNAPII and RNAPIII). May act at an RNAP assembly step prior to nuclear import.</text>
</comment>
<dbReference type="AlphaFoldDB" id="A0A4T0TM10"/>
<dbReference type="InterPro" id="IPR030228">
    <property type="entry name" value="Gpn3"/>
</dbReference>
<evidence type="ECO:0000256" key="8">
    <source>
        <dbReference type="RuleBase" id="RU365059"/>
    </source>
</evidence>
<evidence type="ECO:0000313" key="13">
    <source>
        <dbReference type="Proteomes" id="UP000309601"/>
    </source>
</evidence>
<dbReference type="Proteomes" id="UP000310685">
    <property type="component" value="Unassembled WGS sequence"/>
</dbReference>
<dbReference type="GO" id="GO:0005525">
    <property type="term" value="F:GTP binding"/>
    <property type="evidence" value="ECO:0007669"/>
    <property type="project" value="UniProtKB-KW"/>
</dbReference>
<dbReference type="FunFam" id="3.40.50.300:FF:000552">
    <property type="entry name" value="GPN-loop GTPase 3"/>
    <property type="match status" value="1"/>
</dbReference>
<evidence type="ECO:0000256" key="4">
    <source>
        <dbReference type="ARBA" id="ARBA00022801"/>
    </source>
</evidence>
<dbReference type="Gene3D" id="3.40.50.300">
    <property type="entry name" value="P-loop containing nucleotide triphosphate hydrolases"/>
    <property type="match status" value="1"/>
</dbReference>
<evidence type="ECO:0000256" key="7">
    <source>
        <dbReference type="ARBA" id="ARBA00061952"/>
    </source>
</evidence>
<feature type="region of interest" description="Disordered" evidence="9">
    <location>
        <begin position="288"/>
        <end position="311"/>
    </location>
</feature>
<evidence type="ECO:0000313" key="11">
    <source>
        <dbReference type="EMBL" id="TIC66056.1"/>
    </source>
</evidence>
<feature type="compositionally biased region" description="Acidic residues" evidence="9">
    <location>
        <begin position="291"/>
        <end position="311"/>
    </location>
</feature>
<protein>
    <recommendedName>
        <fullName evidence="2 8">GPN-loop GTPase 3</fullName>
    </recommendedName>
</protein>
<accession>A0A4T0TM10</accession>
<evidence type="ECO:0000313" key="14">
    <source>
        <dbReference type="Proteomes" id="UP000310685"/>
    </source>
</evidence>
<evidence type="ECO:0000313" key="10">
    <source>
        <dbReference type="EMBL" id="TIB82174.1"/>
    </source>
</evidence>
<dbReference type="GO" id="GO:0003924">
    <property type="term" value="F:GTPase activity"/>
    <property type="evidence" value="ECO:0007669"/>
    <property type="project" value="TreeGrafter"/>
</dbReference>
<organism evidence="10 14">
    <name type="scientific">Wallemia mellicola</name>
    <dbReference type="NCBI Taxonomy" id="1708541"/>
    <lineage>
        <taxon>Eukaryota</taxon>
        <taxon>Fungi</taxon>
        <taxon>Dikarya</taxon>
        <taxon>Basidiomycota</taxon>
        <taxon>Wallemiomycotina</taxon>
        <taxon>Wallemiomycetes</taxon>
        <taxon>Wallemiales</taxon>
        <taxon>Wallemiaceae</taxon>
        <taxon>Wallemia</taxon>
    </lineage>
</organism>
<evidence type="ECO:0000256" key="5">
    <source>
        <dbReference type="ARBA" id="ARBA00023134"/>
    </source>
</evidence>
<evidence type="ECO:0000313" key="15">
    <source>
        <dbReference type="Proteomes" id="UP000310708"/>
    </source>
</evidence>
<evidence type="ECO:0000256" key="3">
    <source>
        <dbReference type="ARBA" id="ARBA00022741"/>
    </source>
</evidence>
<dbReference type="PANTHER" id="PTHR21231">
    <property type="entry name" value="XPA-BINDING PROTEIN 1-RELATED"/>
    <property type="match status" value="1"/>
</dbReference>
<dbReference type="SUPFAM" id="SSF52540">
    <property type="entry name" value="P-loop containing nucleoside triphosphate hydrolases"/>
    <property type="match status" value="1"/>
</dbReference>
<dbReference type="CDD" id="cd17872">
    <property type="entry name" value="GPN3"/>
    <property type="match status" value="1"/>
</dbReference>
<comment type="similarity">
    <text evidence="1 8">Belongs to the GPN-loop GTPase family.</text>
</comment>
<sequence length="311" mass="35380">RQPLCSRLPSTPIAVLYLDDRVFTNRRLKCLWVEGKYALLVSGPAGAGKSTLCSTLIQHASAKNRNIHLFNLDPAAENFDIEPEIDVRDLISLEDVMDELNLGPNGGLIYCFEYLMNNLDWLEEQLGEYEDDYLIIDCPGQIELYTHFPLMQILIENLTKLNIKVAAAYLLESQFMDDISKYFAGVLSATSAMINLEVPHINVMTKMDLIGDDNVVTRGRKKKDLERFLEPDPDLIDQINTTTNEKFHRLNKSIVDLIADHNLIQFIPLDITNEDTVENLLSHIDNSIQYGEDEEPNEPADLDDGDFDEEF</sequence>
<dbReference type="EMBL" id="SPRX01000004">
    <property type="protein sequence ID" value="TIC69232.1"/>
    <property type="molecule type" value="Genomic_DNA"/>
</dbReference>
<keyword evidence="5 8" id="KW-0342">GTP-binding</keyword>
<feature type="non-terminal residue" evidence="10">
    <location>
        <position position="1"/>
    </location>
</feature>
<dbReference type="InterPro" id="IPR027417">
    <property type="entry name" value="P-loop_NTPase"/>
</dbReference>
<name>A0A4T0TM10_9BASI</name>
<dbReference type="EMBL" id="SPRC01000003">
    <property type="protein sequence ID" value="TIB82174.1"/>
    <property type="molecule type" value="Genomic_DNA"/>
</dbReference>
<comment type="caution">
    <text evidence="10">The sequence shown here is derived from an EMBL/GenBank/DDBJ whole genome shotgun (WGS) entry which is preliminary data.</text>
</comment>
<reference evidence="13 14" key="1">
    <citation type="submission" date="2019-03" db="EMBL/GenBank/DDBJ databases">
        <title>Sequencing 25 genomes of Wallemia mellicola.</title>
        <authorList>
            <person name="Gostincar C."/>
        </authorList>
    </citation>
    <scope>NUCLEOTIDE SEQUENCE [LARGE SCALE GENOMIC DNA]</scope>
    <source>
        <strain evidence="11 13">EXF-1274</strain>
        <strain evidence="10 14">EXF-6152</strain>
        <strain evidence="12 15">EXF-757</strain>
    </source>
</reference>
<dbReference type="Proteomes" id="UP000309601">
    <property type="component" value="Unassembled WGS sequence"/>
</dbReference>
<evidence type="ECO:0000313" key="12">
    <source>
        <dbReference type="EMBL" id="TIC69232.1"/>
    </source>
</evidence>
<dbReference type="Pfam" id="PF03029">
    <property type="entry name" value="ATP_bind_1"/>
    <property type="match status" value="1"/>
</dbReference>
<gene>
    <name evidence="12" type="ORF">E3Q01_00556</name>
    <name evidence="11" type="ORF">E3Q02_02009</name>
    <name evidence="10" type="ORF">E3Q22_00446</name>
</gene>
<dbReference type="EMBL" id="SPRW01000018">
    <property type="protein sequence ID" value="TIC66056.1"/>
    <property type="molecule type" value="Genomic_DNA"/>
</dbReference>
<evidence type="ECO:0000256" key="1">
    <source>
        <dbReference type="ARBA" id="ARBA00005290"/>
    </source>
</evidence>
<keyword evidence="3 8" id="KW-0547">Nucleotide-binding</keyword>
<comment type="subunit">
    <text evidence="7">Heterodimers with GPN1 or GPN2. Binds to RNA polymerase II (RNAPII).</text>
</comment>
<evidence type="ECO:0000256" key="2">
    <source>
        <dbReference type="ARBA" id="ARBA00014587"/>
    </source>
</evidence>